<dbReference type="RefSeq" id="WP_191156352.1">
    <property type="nucleotide sequence ID" value="NZ_JACWUN010000011.1"/>
</dbReference>
<dbReference type="AlphaFoldDB" id="A0A8J6QNQ9"/>
<keyword evidence="10" id="KW-1133">Transmembrane helix</keyword>
<dbReference type="Proteomes" id="UP000632828">
    <property type="component" value="Unassembled WGS sequence"/>
</dbReference>
<dbReference type="PROSITE" id="PS50885">
    <property type="entry name" value="HAMP"/>
    <property type="match status" value="1"/>
</dbReference>
<dbReference type="InterPro" id="IPR000014">
    <property type="entry name" value="PAS"/>
</dbReference>
<reference evidence="15" key="1">
    <citation type="submission" date="2020-09" db="EMBL/GenBank/DDBJ databases">
        <title>Pelobacter alkaliphilus sp. nov., a novel anaerobic arsenate-reducing bacterium from terrestrial mud volcano.</title>
        <authorList>
            <person name="Khomyakova M.A."/>
            <person name="Merkel A.Y."/>
            <person name="Slobodkin A.I."/>
        </authorList>
    </citation>
    <scope>NUCLEOTIDE SEQUENCE</scope>
    <source>
        <strain evidence="15">M08fum</strain>
    </source>
</reference>
<gene>
    <name evidence="15" type="ORF">ICT70_10510</name>
</gene>
<evidence type="ECO:0000259" key="11">
    <source>
        <dbReference type="PROSITE" id="PS50109"/>
    </source>
</evidence>
<evidence type="ECO:0000313" key="16">
    <source>
        <dbReference type="Proteomes" id="UP000632828"/>
    </source>
</evidence>
<dbReference type="Gene3D" id="3.30.565.10">
    <property type="entry name" value="Histidine kinase-like ATPase, C-terminal domain"/>
    <property type="match status" value="1"/>
</dbReference>
<evidence type="ECO:0000259" key="13">
    <source>
        <dbReference type="PROSITE" id="PS50113"/>
    </source>
</evidence>
<dbReference type="SMART" id="SM00304">
    <property type="entry name" value="HAMP"/>
    <property type="match status" value="1"/>
</dbReference>
<evidence type="ECO:0000256" key="8">
    <source>
        <dbReference type="ARBA" id="ARBA00022840"/>
    </source>
</evidence>
<evidence type="ECO:0000313" key="15">
    <source>
        <dbReference type="EMBL" id="MBD1401107.1"/>
    </source>
</evidence>
<keyword evidence="6" id="KW-0547">Nucleotide-binding</keyword>
<dbReference type="InterPro" id="IPR036890">
    <property type="entry name" value="HATPase_C_sf"/>
</dbReference>
<dbReference type="SMART" id="SM00388">
    <property type="entry name" value="HisKA"/>
    <property type="match status" value="1"/>
</dbReference>
<proteinExistence type="predicted"/>
<dbReference type="InterPro" id="IPR003660">
    <property type="entry name" value="HAMP_dom"/>
</dbReference>
<dbReference type="InterPro" id="IPR000700">
    <property type="entry name" value="PAS-assoc_C"/>
</dbReference>
<evidence type="ECO:0000256" key="5">
    <source>
        <dbReference type="ARBA" id="ARBA00022679"/>
    </source>
</evidence>
<keyword evidence="4" id="KW-0597">Phosphoprotein</keyword>
<evidence type="ECO:0000256" key="2">
    <source>
        <dbReference type="ARBA" id="ARBA00004370"/>
    </source>
</evidence>
<keyword evidence="10" id="KW-0812">Transmembrane</keyword>
<sequence length="604" mass="67039">MKKQILAGLVVLFSVLLLGGFFILYSTNSVTTKLESLMLLQQAEHLSTTLTHEIQVSQATLQLVIEGALIVNKTDLFNDISVIDSEIARCIGCHQTDPHFLALADLGKDYLTSLNHTHTLYDNPARMAEASELTFAKGEKLFNTLNWLTESASAHLTRRTMEANDKIGQSRQVIATLVIVGPIGLLLATILFLRRVNLSVAALVAAARQLGRGNLDFRINQPLKNEFLEVATAFNSMAIAISDEKKNSAAVQRLYQALFESAKDAILIMSTEPTNPGKVISANKAAIDLFGYTFEELKDMCCGELCAENADNSCRERINRILGGEWVERISERRRKDGSIFKAEVSAGPMVIDNVNYMLTFTRDITEREQAKQELLRANQMSVVGQMAVGLAHEIKNPLAGIKATIEVLISDLNLEDDDRELMLRLISEIDRMERLLKNLLRYARPPQPHPEVTNINRLLEYTLRNVEVTSATTTTDKIHFTKEFSTQPLQIEIDPEQLQQVLLNLYLNAVEAIKGPGRITTRSRLSQDGSRILIDISDTGAGMSEAVRKNLFKPFFTTKSKGTGLGLAICLRLIEQHKGSILVNSQPGKGSTFTIVLPTHPKD</sequence>
<dbReference type="Pfam" id="PF00512">
    <property type="entry name" value="HisKA"/>
    <property type="match status" value="1"/>
</dbReference>
<evidence type="ECO:0000256" key="3">
    <source>
        <dbReference type="ARBA" id="ARBA00012438"/>
    </source>
</evidence>
<dbReference type="GO" id="GO:0000155">
    <property type="term" value="F:phosphorelay sensor kinase activity"/>
    <property type="evidence" value="ECO:0007669"/>
    <property type="project" value="InterPro"/>
</dbReference>
<dbReference type="SMART" id="SM00091">
    <property type="entry name" value="PAS"/>
    <property type="match status" value="1"/>
</dbReference>
<dbReference type="InterPro" id="IPR005467">
    <property type="entry name" value="His_kinase_dom"/>
</dbReference>
<keyword evidence="5" id="KW-0808">Transferase</keyword>
<dbReference type="InterPro" id="IPR004358">
    <property type="entry name" value="Sig_transdc_His_kin-like_C"/>
</dbReference>
<protein>
    <recommendedName>
        <fullName evidence="3">histidine kinase</fullName>
        <ecNumber evidence="3">2.7.13.3</ecNumber>
    </recommendedName>
</protein>
<dbReference type="PROSITE" id="PS50113">
    <property type="entry name" value="PAC"/>
    <property type="match status" value="1"/>
</dbReference>
<dbReference type="InterPro" id="IPR035965">
    <property type="entry name" value="PAS-like_dom_sf"/>
</dbReference>
<feature type="domain" description="PAS" evidence="12">
    <location>
        <begin position="251"/>
        <end position="297"/>
    </location>
</feature>
<dbReference type="NCBIfam" id="TIGR00229">
    <property type="entry name" value="sensory_box"/>
    <property type="match status" value="1"/>
</dbReference>
<dbReference type="PROSITE" id="PS50112">
    <property type="entry name" value="PAS"/>
    <property type="match status" value="1"/>
</dbReference>
<dbReference type="CDD" id="cd06225">
    <property type="entry name" value="HAMP"/>
    <property type="match status" value="1"/>
</dbReference>
<dbReference type="CDD" id="cd00130">
    <property type="entry name" value="PAS"/>
    <property type="match status" value="1"/>
</dbReference>
<dbReference type="InterPro" id="IPR003594">
    <property type="entry name" value="HATPase_dom"/>
</dbReference>
<dbReference type="Pfam" id="PF02518">
    <property type="entry name" value="HATPase_c"/>
    <property type="match status" value="1"/>
</dbReference>
<keyword evidence="10" id="KW-0472">Membrane</keyword>
<evidence type="ECO:0000256" key="4">
    <source>
        <dbReference type="ARBA" id="ARBA00022553"/>
    </source>
</evidence>
<organism evidence="15 16">
    <name type="scientific">Pelovirga terrestris</name>
    <dbReference type="NCBI Taxonomy" id="2771352"/>
    <lineage>
        <taxon>Bacteria</taxon>
        <taxon>Pseudomonadati</taxon>
        <taxon>Thermodesulfobacteriota</taxon>
        <taxon>Desulfuromonadia</taxon>
        <taxon>Geobacterales</taxon>
        <taxon>Geobacteraceae</taxon>
        <taxon>Pelovirga</taxon>
    </lineage>
</organism>
<keyword evidence="7" id="KW-0418">Kinase</keyword>
<evidence type="ECO:0000256" key="7">
    <source>
        <dbReference type="ARBA" id="ARBA00022777"/>
    </source>
</evidence>
<evidence type="ECO:0000256" key="6">
    <source>
        <dbReference type="ARBA" id="ARBA00022741"/>
    </source>
</evidence>
<evidence type="ECO:0000259" key="12">
    <source>
        <dbReference type="PROSITE" id="PS50112"/>
    </source>
</evidence>
<dbReference type="PROSITE" id="PS50109">
    <property type="entry name" value="HIS_KIN"/>
    <property type="match status" value="1"/>
</dbReference>
<dbReference type="GO" id="GO:0005524">
    <property type="term" value="F:ATP binding"/>
    <property type="evidence" value="ECO:0007669"/>
    <property type="project" value="UniProtKB-KW"/>
</dbReference>
<evidence type="ECO:0000259" key="14">
    <source>
        <dbReference type="PROSITE" id="PS50885"/>
    </source>
</evidence>
<dbReference type="SUPFAM" id="SSF47384">
    <property type="entry name" value="Homodimeric domain of signal transducing histidine kinase"/>
    <property type="match status" value="1"/>
</dbReference>
<dbReference type="InterPro" id="IPR003661">
    <property type="entry name" value="HisK_dim/P_dom"/>
</dbReference>
<evidence type="ECO:0000256" key="1">
    <source>
        <dbReference type="ARBA" id="ARBA00000085"/>
    </source>
</evidence>
<dbReference type="EC" id="2.7.13.3" evidence="3"/>
<dbReference type="Gene3D" id="3.30.450.20">
    <property type="entry name" value="PAS domain"/>
    <property type="match status" value="1"/>
</dbReference>
<evidence type="ECO:0000256" key="9">
    <source>
        <dbReference type="ARBA" id="ARBA00023012"/>
    </source>
</evidence>
<name>A0A8J6QNQ9_9BACT</name>
<comment type="caution">
    <text evidence="15">The sequence shown here is derived from an EMBL/GenBank/DDBJ whole genome shotgun (WGS) entry which is preliminary data.</text>
</comment>
<comment type="catalytic activity">
    <reaction evidence="1">
        <text>ATP + protein L-histidine = ADP + protein N-phospho-L-histidine.</text>
        <dbReference type="EC" id="2.7.13.3"/>
    </reaction>
</comment>
<comment type="subcellular location">
    <subcellularLocation>
        <location evidence="2">Membrane</location>
    </subcellularLocation>
</comment>
<keyword evidence="9" id="KW-0902">Two-component regulatory system</keyword>
<dbReference type="InterPro" id="IPR036097">
    <property type="entry name" value="HisK_dim/P_sf"/>
</dbReference>
<evidence type="ECO:0000256" key="10">
    <source>
        <dbReference type="SAM" id="Phobius"/>
    </source>
</evidence>
<keyword evidence="16" id="KW-1185">Reference proteome</keyword>
<dbReference type="PRINTS" id="PR00344">
    <property type="entry name" value="BCTRLSENSOR"/>
</dbReference>
<dbReference type="PANTHER" id="PTHR43065:SF10">
    <property type="entry name" value="PEROXIDE STRESS-ACTIVATED HISTIDINE KINASE MAK3"/>
    <property type="match status" value="1"/>
</dbReference>
<keyword evidence="8" id="KW-0067">ATP-binding</keyword>
<dbReference type="GO" id="GO:0016020">
    <property type="term" value="C:membrane"/>
    <property type="evidence" value="ECO:0007669"/>
    <property type="project" value="UniProtKB-SubCell"/>
</dbReference>
<feature type="domain" description="PAC" evidence="13">
    <location>
        <begin position="325"/>
        <end position="377"/>
    </location>
</feature>
<dbReference type="Pfam" id="PF00672">
    <property type="entry name" value="HAMP"/>
    <property type="match status" value="1"/>
</dbReference>
<feature type="transmembrane region" description="Helical" evidence="10">
    <location>
        <begin position="173"/>
        <end position="193"/>
    </location>
</feature>
<dbReference type="Pfam" id="PF13426">
    <property type="entry name" value="PAS_9"/>
    <property type="match status" value="1"/>
</dbReference>
<dbReference type="EMBL" id="JACWUN010000011">
    <property type="protein sequence ID" value="MBD1401107.1"/>
    <property type="molecule type" value="Genomic_DNA"/>
</dbReference>
<dbReference type="PANTHER" id="PTHR43065">
    <property type="entry name" value="SENSOR HISTIDINE KINASE"/>
    <property type="match status" value="1"/>
</dbReference>
<dbReference type="SUPFAM" id="SSF55874">
    <property type="entry name" value="ATPase domain of HSP90 chaperone/DNA topoisomerase II/histidine kinase"/>
    <property type="match status" value="1"/>
</dbReference>
<accession>A0A8J6QNQ9</accession>
<dbReference type="Gene3D" id="1.10.287.130">
    <property type="match status" value="1"/>
</dbReference>
<dbReference type="CDD" id="cd00082">
    <property type="entry name" value="HisKA"/>
    <property type="match status" value="1"/>
</dbReference>
<feature type="domain" description="HAMP" evidence="14">
    <location>
        <begin position="194"/>
        <end position="246"/>
    </location>
</feature>
<dbReference type="SUPFAM" id="SSF55785">
    <property type="entry name" value="PYP-like sensor domain (PAS domain)"/>
    <property type="match status" value="1"/>
</dbReference>
<feature type="domain" description="Histidine kinase" evidence="11">
    <location>
        <begin position="390"/>
        <end position="602"/>
    </location>
</feature>
<dbReference type="SMART" id="SM00387">
    <property type="entry name" value="HATPase_c"/>
    <property type="match status" value="1"/>
</dbReference>
<dbReference type="Gene3D" id="6.10.340.10">
    <property type="match status" value="1"/>
</dbReference>